<accession>A0A0C4DPX8</accession>
<feature type="region of interest" description="Disordered" evidence="1">
    <location>
        <begin position="66"/>
        <end position="108"/>
    </location>
</feature>
<reference evidence="4" key="4">
    <citation type="journal article" date="2015" name="G3 (Bethesda)">
        <title>Genome sequences of three phytopathogenic species of the Magnaporthaceae family of fungi.</title>
        <authorList>
            <person name="Okagaki L.H."/>
            <person name="Nunes C.C."/>
            <person name="Sailsbery J."/>
            <person name="Clay B."/>
            <person name="Brown D."/>
            <person name="John T."/>
            <person name="Oh Y."/>
            <person name="Young N."/>
            <person name="Fitzgerald M."/>
            <person name="Haas B.J."/>
            <person name="Zeng Q."/>
            <person name="Young S."/>
            <person name="Adiconis X."/>
            <person name="Fan L."/>
            <person name="Levin J.Z."/>
            <person name="Mitchell T.K."/>
            <person name="Okubara P.A."/>
            <person name="Farman M.L."/>
            <person name="Kohn L.M."/>
            <person name="Birren B."/>
            <person name="Ma L.-J."/>
            <person name="Dean R.A."/>
        </authorList>
    </citation>
    <scope>NUCLEOTIDE SEQUENCE</scope>
    <source>
        <strain evidence="4">ATCC 64411 / 73-15</strain>
    </source>
</reference>
<keyword evidence="5" id="KW-1185">Reference proteome</keyword>
<dbReference type="VEuPathDB" id="FungiDB:MAPG_01908"/>
<dbReference type="OrthoDB" id="10396857at2759"/>
<evidence type="ECO:0008006" key="6">
    <source>
        <dbReference type="Google" id="ProtNLM"/>
    </source>
</evidence>
<reference evidence="3" key="1">
    <citation type="submission" date="2010-05" db="EMBL/GenBank/DDBJ databases">
        <title>The Genome Sequence of Magnaporthe poae strain ATCC 64411.</title>
        <authorList>
            <consortium name="The Broad Institute Genome Sequencing Platform"/>
            <consortium name="Broad Institute Genome Sequencing Center for Infectious Disease"/>
            <person name="Ma L.-J."/>
            <person name="Dead R."/>
            <person name="Young S."/>
            <person name="Zeng Q."/>
            <person name="Koehrsen M."/>
            <person name="Alvarado L."/>
            <person name="Berlin A."/>
            <person name="Chapman S.B."/>
            <person name="Chen Z."/>
            <person name="Freedman E."/>
            <person name="Gellesch M."/>
            <person name="Goldberg J."/>
            <person name="Griggs A."/>
            <person name="Gujja S."/>
            <person name="Heilman E.R."/>
            <person name="Heiman D."/>
            <person name="Hepburn T."/>
            <person name="Howarth C."/>
            <person name="Jen D."/>
            <person name="Larson L."/>
            <person name="Mehta T."/>
            <person name="Neiman D."/>
            <person name="Pearson M."/>
            <person name="Roberts A."/>
            <person name="Saif S."/>
            <person name="Shea T."/>
            <person name="Shenoy N."/>
            <person name="Sisk P."/>
            <person name="Stolte C."/>
            <person name="Sykes S."/>
            <person name="Walk T."/>
            <person name="White J."/>
            <person name="Yandava C."/>
            <person name="Haas B."/>
            <person name="Nusbaum C."/>
            <person name="Birren B."/>
        </authorList>
    </citation>
    <scope>NUCLEOTIDE SEQUENCE</scope>
    <source>
        <strain evidence="3">ATCC 64411</strain>
    </source>
</reference>
<sequence length="130" mass="13883">MFFDVLFRAASCLFGLSALLGQTPGADGSATPAALKGPTPAAVGDNHSFDIRFHIDDLLLRAPSLVPRRRSTRTRSDGGDSSSNSAPMVSIPTTNPFAQRNQCDARGAPETSMPWCPIGWCYSTLIEDNP</sequence>
<evidence type="ECO:0000313" key="3">
    <source>
        <dbReference type="EMBL" id="KLU82840.1"/>
    </source>
</evidence>
<keyword evidence="2" id="KW-0732">Signal</keyword>
<feature type="signal peptide" evidence="2">
    <location>
        <begin position="1"/>
        <end position="28"/>
    </location>
</feature>
<gene>
    <name evidence="3" type="ORF">MAPG_01908</name>
</gene>
<dbReference type="AlphaFoldDB" id="A0A0C4DPX8"/>
<organism evidence="4 5">
    <name type="scientific">Magnaporthiopsis poae (strain ATCC 64411 / 73-15)</name>
    <name type="common">Kentucky bluegrass fungus</name>
    <name type="synonym">Magnaporthe poae</name>
    <dbReference type="NCBI Taxonomy" id="644358"/>
    <lineage>
        <taxon>Eukaryota</taxon>
        <taxon>Fungi</taxon>
        <taxon>Dikarya</taxon>
        <taxon>Ascomycota</taxon>
        <taxon>Pezizomycotina</taxon>
        <taxon>Sordariomycetes</taxon>
        <taxon>Sordariomycetidae</taxon>
        <taxon>Magnaporthales</taxon>
        <taxon>Magnaporthaceae</taxon>
        <taxon>Magnaporthiopsis</taxon>
    </lineage>
</organism>
<protein>
    <recommendedName>
        <fullName evidence="6">Secreted protein</fullName>
    </recommendedName>
</protein>
<dbReference type="EMBL" id="ADBL01000476">
    <property type="status" value="NOT_ANNOTATED_CDS"/>
    <property type="molecule type" value="Genomic_DNA"/>
</dbReference>
<evidence type="ECO:0000313" key="4">
    <source>
        <dbReference type="EnsemblFungi" id="MAPG_01908T0"/>
    </source>
</evidence>
<reference evidence="3" key="3">
    <citation type="submission" date="2011-03" db="EMBL/GenBank/DDBJ databases">
        <title>Annotation of Magnaporthe poae ATCC 64411.</title>
        <authorList>
            <person name="Ma L.-J."/>
            <person name="Dead R."/>
            <person name="Young S.K."/>
            <person name="Zeng Q."/>
            <person name="Gargeya S."/>
            <person name="Fitzgerald M."/>
            <person name="Haas B."/>
            <person name="Abouelleil A."/>
            <person name="Alvarado L."/>
            <person name="Arachchi H.M."/>
            <person name="Berlin A."/>
            <person name="Brown A."/>
            <person name="Chapman S.B."/>
            <person name="Chen Z."/>
            <person name="Dunbar C."/>
            <person name="Freedman E."/>
            <person name="Gearin G."/>
            <person name="Gellesch M."/>
            <person name="Goldberg J."/>
            <person name="Griggs A."/>
            <person name="Gujja S."/>
            <person name="Heiman D."/>
            <person name="Howarth C."/>
            <person name="Larson L."/>
            <person name="Lui A."/>
            <person name="MacDonald P.J.P."/>
            <person name="Mehta T."/>
            <person name="Montmayeur A."/>
            <person name="Murphy C."/>
            <person name="Neiman D."/>
            <person name="Pearson M."/>
            <person name="Priest M."/>
            <person name="Roberts A."/>
            <person name="Saif S."/>
            <person name="Shea T."/>
            <person name="Shenoy N."/>
            <person name="Sisk P."/>
            <person name="Stolte C."/>
            <person name="Sykes S."/>
            <person name="Yandava C."/>
            <person name="Wortman J."/>
            <person name="Nusbaum C."/>
            <person name="Birren B."/>
        </authorList>
    </citation>
    <scope>NUCLEOTIDE SEQUENCE</scope>
    <source>
        <strain evidence="3">ATCC 64411</strain>
    </source>
</reference>
<evidence type="ECO:0000313" key="5">
    <source>
        <dbReference type="Proteomes" id="UP000011715"/>
    </source>
</evidence>
<feature type="chain" id="PRO_5009385209" description="Secreted protein" evidence="2">
    <location>
        <begin position="29"/>
        <end position="130"/>
    </location>
</feature>
<feature type="compositionally biased region" description="Polar residues" evidence="1">
    <location>
        <begin position="84"/>
        <end position="102"/>
    </location>
</feature>
<dbReference type="EnsemblFungi" id="MAPG_01908T0">
    <property type="protein sequence ID" value="MAPG_01908T0"/>
    <property type="gene ID" value="MAPG_01908"/>
</dbReference>
<name>A0A0C4DPX8_MAGP6</name>
<reference evidence="5" key="2">
    <citation type="submission" date="2010-05" db="EMBL/GenBank/DDBJ databases">
        <title>The genome sequence of Magnaporthe poae strain ATCC 64411.</title>
        <authorList>
            <person name="Ma L.-J."/>
            <person name="Dead R."/>
            <person name="Young S."/>
            <person name="Zeng Q."/>
            <person name="Koehrsen M."/>
            <person name="Alvarado L."/>
            <person name="Berlin A."/>
            <person name="Chapman S.B."/>
            <person name="Chen Z."/>
            <person name="Freedman E."/>
            <person name="Gellesch M."/>
            <person name="Goldberg J."/>
            <person name="Griggs A."/>
            <person name="Gujja S."/>
            <person name="Heilman E.R."/>
            <person name="Heiman D."/>
            <person name="Hepburn T."/>
            <person name="Howarth C."/>
            <person name="Jen D."/>
            <person name="Larson L."/>
            <person name="Mehta T."/>
            <person name="Neiman D."/>
            <person name="Pearson M."/>
            <person name="Roberts A."/>
            <person name="Saif S."/>
            <person name="Shea T."/>
            <person name="Shenoy N."/>
            <person name="Sisk P."/>
            <person name="Stolte C."/>
            <person name="Sykes S."/>
            <person name="Walk T."/>
            <person name="White J."/>
            <person name="Yandava C."/>
            <person name="Haas B."/>
            <person name="Nusbaum C."/>
            <person name="Birren B."/>
        </authorList>
    </citation>
    <scope>NUCLEOTIDE SEQUENCE [LARGE SCALE GENOMIC DNA]</scope>
    <source>
        <strain evidence="5">ATCC 64411 / 73-15</strain>
    </source>
</reference>
<evidence type="ECO:0000256" key="1">
    <source>
        <dbReference type="SAM" id="MobiDB-lite"/>
    </source>
</evidence>
<proteinExistence type="predicted"/>
<dbReference type="Proteomes" id="UP000011715">
    <property type="component" value="Unassembled WGS sequence"/>
</dbReference>
<dbReference type="eggNOG" id="ENOG502RN5X">
    <property type="taxonomic scope" value="Eukaryota"/>
</dbReference>
<evidence type="ECO:0000256" key="2">
    <source>
        <dbReference type="SAM" id="SignalP"/>
    </source>
</evidence>
<reference evidence="4" key="5">
    <citation type="submission" date="2015-06" db="UniProtKB">
        <authorList>
            <consortium name="EnsemblFungi"/>
        </authorList>
    </citation>
    <scope>IDENTIFICATION</scope>
    <source>
        <strain evidence="4">ATCC 64411</strain>
    </source>
</reference>
<dbReference type="EMBL" id="GL876967">
    <property type="protein sequence ID" value="KLU82840.1"/>
    <property type="molecule type" value="Genomic_DNA"/>
</dbReference>